<proteinExistence type="predicted"/>
<gene>
    <name evidence="1" type="ORF">NDU88_003904</name>
</gene>
<sequence>LNFALRIIPMARPFSRFIARAMSGLKEKHNCIRPSAEVKGDLHIWASFLAHFNGAVIWPARPVSSETL</sequence>
<feature type="non-terminal residue" evidence="1">
    <location>
        <position position="68"/>
    </location>
</feature>
<reference evidence="1" key="1">
    <citation type="journal article" date="2022" name="bioRxiv">
        <title>Sequencing and chromosome-scale assembly of the giantPleurodeles waltlgenome.</title>
        <authorList>
            <person name="Brown T."/>
            <person name="Elewa A."/>
            <person name="Iarovenko S."/>
            <person name="Subramanian E."/>
            <person name="Araus A.J."/>
            <person name="Petzold A."/>
            <person name="Susuki M."/>
            <person name="Suzuki K.-i.T."/>
            <person name="Hayashi T."/>
            <person name="Toyoda A."/>
            <person name="Oliveira C."/>
            <person name="Osipova E."/>
            <person name="Leigh N.D."/>
            <person name="Simon A."/>
            <person name="Yun M.H."/>
        </authorList>
    </citation>
    <scope>NUCLEOTIDE SEQUENCE</scope>
    <source>
        <strain evidence="1">20211129_DDA</strain>
        <tissue evidence="1">Liver</tissue>
    </source>
</reference>
<comment type="caution">
    <text evidence="1">The sequence shown here is derived from an EMBL/GenBank/DDBJ whole genome shotgun (WGS) entry which is preliminary data.</text>
</comment>
<name>A0AAV7LJS5_PLEWA</name>
<accession>A0AAV7LJS5</accession>
<evidence type="ECO:0000313" key="2">
    <source>
        <dbReference type="Proteomes" id="UP001066276"/>
    </source>
</evidence>
<dbReference type="AlphaFoldDB" id="A0AAV7LJS5"/>
<evidence type="ECO:0008006" key="3">
    <source>
        <dbReference type="Google" id="ProtNLM"/>
    </source>
</evidence>
<organism evidence="1 2">
    <name type="scientific">Pleurodeles waltl</name>
    <name type="common">Iberian ribbed newt</name>
    <dbReference type="NCBI Taxonomy" id="8319"/>
    <lineage>
        <taxon>Eukaryota</taxon>
        <taxon>Metazoa</taxon>
        <taxon>Chordata</taxon>
        <taxon>Craniata</taxon>
        <taxon>Vertebrata</taxon>
        <taxon>Euteleostomi</taxon>
        <taxon>Amphibia</taxon>
        <taxon>Batrachia</taxon>
        <taxon>Caudata</taxon>
        <taxon>Salamandroidea</taxon>
        <taxon>Salamandridae</taxon>
        <taxon>Pleurodelinae</taxon>
        <taxon>Pleurodeles</taxon>
    </lineage>
</organism>
<evidence type="ECO:0000313" key="1">
    <source>
        <dbReference type="EMBL" id="KAJ1090775.1"/>
    </source>
</evidence>
<dbReference type="Proteomes" id="UP001066276">
    <property type="component" value="Chromosome 11"/>
</dbReference>
<keyword evidence="2" id="KW-1185">Reference proteome</keyword>
<dbReference type="EMBL" id="JANPWB010000015">
    <property type="protein sequence ID" value="KAJ1090775.1"/>
    <property type="molecule type" value="Genomic_DNA"/>
</dbReference>
<protein>
    <recommendedName>
        <fullName evidence="3">Transposase</fullName>
    </recommendedName>
</protein>
<feature type="non-terminal residue" evidence="1">
    <location>
        <position position="1"/>
    </location>
</feature>